<proteinExistence type="predicted"/>
<evidence type="ECO:0000313" key="1">
    <source>
        <dbReference type="EMBL" id="KOC67620.1"/>
    </source>
</evidence>
<reference evidence="1 2" key="1">
    <citation type="submission" date="2015-07" db="EMBL/GenBank/DDBJ databases">
        <title>The genome of Habropoda laboriosa.</title>
        <authorList>
            <person name="Pan H."/>
            <person name="Kapheim K."/>
        </authorList>
    </citation>
    <scope>NUCLEOTIDE SEQUENCE [LARGE SCALE GENOMIC DNA]</scope>
    <source>
        <strain evidence="1">0110345459</strain>
    </source>
</reference>
<dbReference type="AlphaFoldDB" id="A0A0L7R9S3"/>
<sequence>MQFVINNFKAARSTECGLSYNCILRPAPMTFPRPTDSLKRIEMHVQIVLIDCTVYYVYIDSNVC</sequence>
<name>A0A0L7R9S3_9HYME</name>
<protein>
    <submittedName>
        <fullName evidence="1">Uncharacterized protein</fullName>
    </submittedName>
</protein>
<organism evidence="1 2">
    <name type="scientific">Habropoda laboriosa</name>
    <dbReference type="NCBI Taxonomy" id="597456"/>
    <lineage>
        <taxon>Eukaryota</taxon>
        <taxon>Metazoa</taxon>
        <taxon>Ecdysozoa</taxon>
        <taxon>Arthropoda</taxon>
        <taxon>Hexapoda</taxon>
        <taxon>Insecta</taxon>
        <taxon>Pterygota</taxon>
        <taxon>Neoptera</taxon>
        <taxon>Endopterygota</taxon>
        <taxon>Hymenoptera</taxon>
        <taxon>Apocrita</taxon>
        <taxon>Aculeata</taxon>
        <taxon>Apoidea</taxon>
        <taxon>Anthophila</taxon>
        <taxon>Apidae</taxon>
        <taxon>Habropoda</taxon>
    </lineage>
</organism>
<keyword evidence="2" id="KW-1185">Reference proteome</keyword>
<accession>A0A0L7R9S3</accession>
<gene>
    <name evidence="1" type="ORF">WH47_10395</name>
</gene>
<evidence type="ECO:0000313" key="2">
    <source>
        <dbReference type="Proteomes" id="UP000053825"/>
    </source>
</evidence>
<dbReference type="EMBL" id="KQ414621">
    <property type="protein sequence ID" value="KOC67620.1"/>
    <property type="molecule type" value="Genomic_DNA"/>
</dbReference>
<dbReference type="Proteomes" id="UP000053825">
    <property type="component" value="Unassembled WGS sequence"/>
</dbReference>